<keyword evidence="1" id="KW-0472">Membrane</keyword>
<sequence>MLIICQARVAVYMVSIATTLSFLRPQEPIKTAIEMTDYSLSWVVFLIAAMVQAKLQRMNVLDGFIVFMASSLPLINLVAIPSVTMVFGLILAPKNTVDSERNLSSSSEPTRSSRATIPHIRTLVLVHWFPGAFEWLLRAIYFILWTVWYVGLTDGSFVSDGTQAGCPTNQNLVIWRLGSGIPFEAVRWGLKRVLLPIVTCFAVMYGLYDLVARVASLHIGLMEHYYRQGELIDKLKSYVTSGKHFVDIARLIHPERVKTIGTAQRQGWSLQGFVKRWISSVLTAFRITQTVVLNLPYLVGEMCLRFLQGIRRQIPQFNGFEVRWNGSSRNLALVLLYVLQVAMVIVGVLVQVTIIAVVEGTITTNNVQRDFNVWTYGQVSALALGIYQTLHISVRLVVDTIEPGG</sequence>
<feature type="transmembrane region" description="Helical" evidence="1">
    <location>
        <begin position="193"/>
        <end position="212"/>
    </location>
</feature>
<proteinExistence type="predicted"/>
<evidence type="ECO:0000313" key="3">
    <source>
        <dbReference type="Proteomes" id="UP000663850"/>
    </source>
</evidence>
<accession>A0A8H3CX89</accession>
<comment type="caution">
    <text evidence="2">The sequence shown here is derived from an EMBL/GenBank/DDBJ whole genome shotgun (WGS) entry which is preliminary data.</text>
</comment>
<organism evidence="2 3">
    <name type="scientific">Rhizoctonia solani</name>
    <dbReference type="NCBI Taxonomy" id="456999"/>
    <lineage>
        <taxon>Eukaryota</taxon>
        <taxon>Fungi</taxon>
        <taxon>Dikarya</taxon>
        <taxon>Basidiomycota</taxon>
        <taxon>Agaricomycotina</taxon>
        <taxon>Agaricomycetes</taxon>
        <taxon>Cantharellales</taxon>
        <taxon>Ceratobasidiaceae</taxon>
        <taxon>Rhizoctonia</taxon>
    </lineage>
</organism>
<gene>
    <name evidence="2" type="ORF">RDB_LOCUS92111</name>
</gene>
<reference evidence="2" key="1">
    <citation type="submission" date="2021-01" db="EMBL/GenBank/DDBJ databases">
        <authorList>
            <person name="Kaushik A."/>
        </authorList>
    </citation>
    <scope>NUCLEOTIDE SEQUENCE</scope>
    <source>
        <strain evidence="2">Type strain: AG8-Rh-89/</strain>
    </source>
</reference>
<dbReference type="EMBL" id="CAJMWZ010004957">
    <property type="protein sequence ID" value="CAE6498267.1"/>
    <property type="molecule type" value="Genomic_DNA"/>
</dbReference>
<dbReference type="Proteomes" id="UP000663850">
    <property type="component" value="Unassembled WGS sequence"/>
</dbReference>
<keyword evidence="1" id="KW-0812">Transmembrane</keyword>
<evidence type="ECO:0000256" key="1">
    <source>
        <dbReference type="SAM" id="Phobius"/>
    </source>
</evidence>
<name>A0A8H3CX89_9AGAM</name>
<evidence type="ECO:0000313" key="2">
    <source>
        <dbReference type="EMBL" id="CAE6498267.1"/>
    </source>
</evidence>
<feature type="transmembrane region" description="Helical" evidence="1">
    <location>
        <begin position="65"/>
        <end position="92"/>
    </location>
</feature>
<keyword evidence="1" id="KW-1133">Transmembrane helix</keyword>
<feature type="transmembrane region" description="Helical" evidence="1">
    <location>
        <begin position="35"/>
        <end position="53"/>
    </location>
</feature>
<dbReference type="AlphaFoldDB" id="A0A8H3CX89"/>
<feature type="transmembrane region" description="Helical" evidence="1">
    <location>
        <begin position="331"/>
        <end position="358"/>
    </location>
</feature>
<protein>
    <submittedName>
        <fullName evidence="2">Uncharacterized protein</fullName>
    </submittedName>
</protein>